<comment type="caution">
    <text evidence="2">The sequence shown here is derived from an EMBL/GenBank/DDBJ whole genome shotgun (WGS) entry which is preliminary data.</text>
</comment>
<dbReference type="Proteomes" id="UP001408789">
    <property type="component" value="Unassembled WGS sequence"/>
</dbReference>
<sequence length="507" mass="57587">MNRNQSVDSTETLELDSGLSLVPRLKLNLTVHRSDASVKPLDEWQLKTSLIDFLKASFSIAVPEDDLHVRKLKDVKKRKREDPVACGRLFIRELGFLSSGKIEQWKKMVVAKMDGIELSLVGVRFKLSVEIPQSDNFEAMKKEWEAFDGGGDTGYSRGRKQEPDTIVLRGVPSRWFAETRTRRDETTTAAMNRNQSVDSTETLELDSGLSLVPRLKLNLTVHRSDASVKPLDEWQLKTSLIDFLKASFSIAVPEDDLHVRKLKDVKKRKREDPVACGRLFIRELGFLSSGKIEQWKKMVVAKMDGIELSLVGVRFKLSVEIPQSDNFEAMKKEWEAFDGGGDTGYSRGRKQEPDTIVLRGVPSRWFAETRVSSKPSMLVTHTIFATLGKIRNLDVAEDDGIGKDADEDGEDIVPGLQCKIVVRFEDHREFSKALKMLCGRSLQKQGSRLKADYDVSWDKDGIFRNARSQNEETLKVASYNYRSEPARYQSHAPRFSQNNTHSKRFKV</sequence>
<dbReference type="PANTHER" id="PTHR12484:SF4">
    <property type="entry name" value="A-KINASE ANCHOR PROTEIN 17A"/>
    <property type="match status" value="1"/>
</dbReference>
<proteinExistence type="predicted"/>
<reference evidence="2 3" key="1">
    <citation type="submission" date="2024-04" db="EMBL/GenBank/DDBJ databases">
        <title>The reference genome of an endangered Asteraceae, Deinandra increscens subsp. villosa, native to the Central Coast of California.</title>
        <authorList>
            <person name="Guilliams M."/>
            <person name="Hasenstab-Lehman K."/>
            <person name="Meyer R."/>
            <person name="Mcevoy S."/>
        </authorList>
    </citation>
    <scope>NUCLEOTIDE SEQUENCE [LARGE SCALE GENOMIC DNA]</scope>
    <source>
        <tissue evidence="2">Leaf</tissue>
    </source>
</reference>
<name>A0AAP0DQW6_9ASTR</name>
<dbReference type="PANTHER" id="PTHR12484">
    <property type="entry name" value="B-LYMPHOCYTE ANTIGEN-RELATED"/>
    <property type="match status" value="1"/>
</dbReference>
<evidence type="ECO:0008006" key="4">
    <source>
        <dbReference type="Google" id="ProtNLM"/>
    </source>
</evidence>
<gene>
    <name evidence="2" type="ORF">SSX86_003812</name>
</gene>
<evidence type="ECO:0000256" key="1">
    <source>
        <dbReference type="SAM" id="MobiDB-lite"/>
    </source>
</evidence>
<protein>
    <recommendedName>
        <fullName evidence="4">A-kinase anchor protein 17A</fullName>
    </recommendedName>
</protein>
<organism evidence="2 3">
    <name type="scientific">Deinandra increscens subsp. villosa</name>
    <dbReference type="NCBI Taxonomy" id="3103831"/>
    <lineage>
        <taxon>Eukaryota</taxon>
        <taxon>Viridiplantae</taxon>
        <taxon>Streptophyta</taxon>
        <taxon>Embryophyta</taxon>
        <taxon>Tracheophyta</taxon>
        <taxon>Spermatophyta</taxon>
        <taxon>Magnoliopsida</taxon>
        <taxon>eudicotyledons</taxon>
        <taxon>Gunneridae</taxon>
        <taxon>Pentapetalae</taxon>
        <taxon>asterids</taxon>
        <taxon>campanulids</taxon>
        <taxon>Asterales</taxon>
        <taxon>Asteraceae</taxon>
        <taxon>Asteroideae</taxon>
        <taxon>Heliantheae alliance</taxon>
        <taxon>Madieae</taxon>
        <taxon>Madiinae</taxon>
        <taxon>Deinandra</taxon>
    </lineage>
</organism>
<keyword evidence="3" id="KW-1185">Reference proteome</keyword>
<dbReference type="EMBL" id="JBCNJP010000007">
    <property type="protein sequence ID" value="KAK9075488.1"/>
    <property type="molecule type" value="Genomic_DNA"/>
</dbReference>
<accession>A0AAP0DQW6</accession>
<dbReference type="InterPro" id="IPR056852">
    <property type="entry name" value="AK17A/B"/>
</dbReference>
<evidence type="ECO:0000313" key="3">
    <source>
        <dbReference type="Proteomes" id="UP001408789"/>
    </source>
</evidence>
<evidence type="ECO:0000313" key="2">
    <source>
        <dbReference type="EMBL" id="KAK9075488.1"/>
    </source>
</evidence>
<dbReference type="Pfam" id="PF25015">
    <property type="entry name" value="RBD_AKAP-17A"/>
    <property type="match status" value="2"/>
</dbReference>
<feature type="region of interest" description="Disordered" evidence="1">
    <location>
        <begin position="487"/>
        <end position="507"/>
    </location>
</feature>
<dbReference type="AlphaFoldDB" id="A0AAP0DQW6"/>